<gene>
    <name evidence="2" type="ORF">G4P54_10355</name>
</gene>
<evidence type="ECO:0000313" key="2">
    <source>
        <dbReference type="EMBL" id="QIW80177.1"/>
    </source>
</evidence>
<name>A0A6H0WKY1_9BACI</name>
<dbReference type="InterPro" id="IPR029044">
    <property type="entry name" value="Nucleotide-diphossugar_trans"/>
</dbReference>
<dbReference type="SUPFAM" id="SSF53448">
    <property type="entry name" value="Nucleotide-diphospho-sugar transferases"/>
    <property type="match status" value="1"/>
</dbReference>
<feature type="domain" description="Streptomycin biosynthesis protein StrF" evidence="1">
    <location>
        <begin position="11"/>
        <end position="220"/>
    </location>
</feature>
<proteinExistence type="predicted"/>
<dbReference type="Pfam" id="PF13712">
    <property type="entry name" value="Glyco_tranf_2_5"/>
    <property type="match status" value="1"/>
</dbReference>
<evidence type="ECO:0000313" key="3">
    <source>
        <dbReference type="Proteomes" id="UP000501914"/>
    </source>
</evidence>
<sequence length="223" mass="26059">MNQHTNENSISFITCVNDDTLYDLCQRHIQSLSVPPHMKVELINIRDTGSMASGYQAAMEDSDSKYKVYLHQDTFIINRSFIYDILHVFQQNDGLGMIGVIGAEEVPQSGIWWEASKKVGKVIEYRNTYSYLLFDEIDETVKTVQALDGLLLATQYDIPWRKEVFDGWHLYDISQCFEFRKKGYEVGIPHQKEPWVLHACGNEFDSDQYSFYLEKFSREYFKT</sequence>
<dbReference type="RefSeq" id="WP_167872599.1">
    <property type="nucleotide sequence ID" value="NZ_CP048852.1"/>
</dbReference>
<dbReference type="GO" id="GO:0016740">
    <property type="term" value="F:transferase activity"/>
    <property type="evidence" value="ECO:0007669"/>
    <property type="project" value="UniProtKB-KW"/>
</dbReference>
<evidence type="ECO:0000259" key="1">
    <source>
        <dbReference type="Pfam" id="PF13712"/>
    </source>
</evidence>
<accession>A0A6H0WKY1</accession>
<organism evidence="2 3">
    <name type="scientific">Bacillus tequilensis</name>
    <dbReference type="NCBI Taxonomy" id="227866"/>
    <lineage>
        <taxon>Bacteria</taxon>
        <taxon>Bacillati</taxon>
        <taxon>Bacillota</taxon>
        <taxon>Bacilli</taxon>
        <taxon>Bacillales</taxon>
        <taxon>Bacillaceae</taxon>
        <taxon>Bacillus</taxon>
    </lineage>
</organism>
<keyword evidence="3" id="KW-1185">Reference proteome</keyword>
<dbReference type="Proteomes" id="UP000501914">
    <property type="component" value="Chromosome"/>
</dbReference>
<dbReference type="KEGG" id="bteq:G4P54_10355"/>
<dbReference type="AlphaFoldDB" id="A0A6H0WKY1"/>
<reference evidence="2 3" key="1">
    <citation type="submission" date="2020-02" db="EMBL/GenBank/DDBJ databases">
        <title>Genome sequencing, annotation and comparative genomic analysis of Bacillus tequilensis EA-CB0015, an effective biological control agent against Pseudocercospora fijiensis in banana plants.</title>
        <authorList>
            <person name="Cuellar-Gaviria T.Z."/>
            <person name="Ju K.-S."/>
            <person name="Villegas-Escobar V."/>
        </authorList>
    </citation>
    <scope>NUCLEOTIDE SEQUENCE [LARGE SCALE GENOMIC DNA]</scope>
    <source>
        <strain evidence="2 3">EA-CB0015</strain>
    </source>
</reference>
<dbReference type="InterPro" id="IPR059123">
    <property type="entry name" value="StrF_dom"/>
</dbReference>
<dbReference type="Gene3D" id="3.90.550.10">
    <property type="entry name" value="Spore Coat Polysaccharide Biosynthesis Protein SpsA, Chain A"/>
    <property type="match status" value="1"/>
</dbReference>
<dbReference type="EMBL" id="CP048852">
    <property type="protein sequence ID" value="QIW80177.1"/>
    <property type="molecule type" value="Genomic_DNA"/>
</dbReference>
<protein>
    <submittedName>
        <fullName evidence="2">Glycosyltransferase</fullName>
    </submittedName>
</protein>
<keyword evidence="2" id="KW-0808">Transferase</keyword>